<feature type="transmembrane region" description="Helical" evidence="7">
    <location>
        <begin position="314"/>
        <end position="336"/>
    </location>
</feature>
<feature type="transmembrane region" description="Helical" evidence="7">
    <location>
        <begin position="227"/>
        <end position="249"/>
    </location>
</feature>
<dbReference type="Pfam" id="PF02687">
    <property type="entry name" value="FtsX"/>
    <property type="match status" value="1"/>
</dbReference>
<evidence type="ECO:0000256" key="4">
    <source>
        <dbReference type="ARBA" id="ARBA00022692"/>
    </source>
</evidence>
<sequence>MYVALRDLRAAKGRFLLITAVVILVALLVTFLSGLTAGLAHRNIAAVQRLRGDAVVFADTGAAPSFDSSALGGEQLAVWQRAGGHVDPVGIVRAPAARSGTAPVPVALFGVDGPSFGNRLATSGTVVLSTAAAGQLRAAEGDTVYIGTAAFTVAAIEGDDWYSHSPVVWSTLSDWRTVDPRGGVATVLVVSGVGDRAAANAAAHTRTTTVPGALSALSAYQAEHDSLTLMTVLLFVISALVIGAFFTVWTMQRIPDVATLKALGATTGSLVRDALGQSLFVLLAGVGTGSALTAAVSEFVGARVPFTLSTTTTLVPGAALVGLGLLGAAVALRFLVTADPLVALQRAR</sequence>
<organism evidence="9 10">
    <name type="scientific">Nocardia aurantia</name>
    <dbReference type="NCBI Taxonomy" id="2585199"/>
    <lineage>
        <taxon>Bacteria</taxon>
        <taxon>Bacillati</taxon>
        <taxon>Actinomycetota</taxon>
        <taxon>Actinomycetes</taxon>
        <taxon>Mycobacteriales</taxon>
        <taxon>Nocardiaceae</taxon>
        <taxon>Nocardia</taxon>
    </lineage>
</organism>
<evidence type="ECO:0000256" key="7">
    <source>
        <dbReference type="SAM" id="Phobius"/>
    </source>
</evidence>
<feature type="transmembrane region" description="Helical" evidence="7">
    <location>
        <begin position="279"/>
        <end position="302"/>
    </location>
</feature>
<evidence type="ECO:0000256" key="5">
    <source>
        <dbReference type="ARBA" id="ARBA00022989"/>
    </source>
</evidence>
<keyword evidence="2" id="KW-0813">Transport</keyword>
<protein>
    <recommendedName>
        <fullName evidence="8">ABC3 transporter permease C-terminal domain-containing protein</fullName>
    </recommendedName>
</protein>
<keyword evidence="10" id="KW-1185">Reference proteome</keyword>
<evidence type="ECO:0000259" key="8">
    <source>
        <dbReference type="Pfam" id="PF02687"/>
    </source>
</evidence>
<evidence type="ECO:0000256" key="2">
    <source>
        <dbReference type="ARBA" id="ARBA00022448"/>
    </source>
</evidence>
<dbReference type="OrthoDB" id="5242186at2"/>
<dbReference type="PANTHER" id="PTHR43738:SF1">
    <property type="entry name" value="HEMIN TRANSPORT SYSTEM PERMEASE PROTEIN HRTB-RELATED"/>
    <property type="match status" value="1"/>
</dbReference>
<dbReference type="InterPro" id="IPR051125">
    <property type="entry name" value="ABC-4/HrtB_transporter"/>
</dbReference>
<accession>A0A7K0DX40</accession>
<dbReference type="Proteomes" id="UP000431401">
    <property type="component" value="Unassembled WGS sequence"/>
</dbReference>
<feature type="domain" description="ABC3 transporter permease C-terminal" evidence="8">
    <location>
        <begin position="230"/>
        <end position="339"/>
    </location>
</feature>
<evidence type="ECO:0000256" key="1">
    <source>
        <dbReference type="ARBA" id="ARBA00004651"/>
    </source>
</evidence>
<name>A0A7K0DX40_9NOCA</name>
<keyword evidence="3" id="KW-1003">Cell membrane</keyword>
<dbReference type="PANTHER" id="PTHR43738">
    <property type="entry name" value="ABC TRANSPORTER, MEMBRANE PROTEIN"/>
    <property type="match status" value="1"/>
</dbReference>
<dbReference type="GO" id="GO:0005886">
    <property type="term" value="C:plasma membrane"/>
    <property type="evidence" value="ECO:0007669"/>
    <property type="project" value="UniProtKB-SubCell"/>
</dbReference>
<evidence type="ECO:0000313" key="10">
    <source>
        <dbReference type="Proteomes" id="UP000431401"/>
    </source>
</evidence>
<dbReference type="AlphaFoldDB" id="A0A7K0DX40"/>
<proteinExistence type="predicted"/>
<gene>
    <name evidence="9" type="ORF">NRB56_59520</name>
</gene>
<dbReference type="EMBL" id="WEGI01000013">
    <property type="protein sequence ID" value="MQY30350.1"/>
    <property type="molecule type" value="Genomic_DNA"/>
</dbReference>
<comment type="caution">
    <text evidence="9">The sequence shown here is derived from an EMBL/GenBank/DDBJ whole genome shotgun (WGS) entry which is preliminary data.</text>
</comment>
<dbReference type="RefSeq" id="WP_153347580.1">
    <property type="nucleotide sequence ID" value="NZ_WEGI01000013.1"/>
</dbReference>
<reference evidence="9 10" key="1">
    <citation type="submission" date="2019-10" db="EMBL/GenBank/DDBJ databases">
        <title>Nocardia macrotermitis sp. nov. and Nocardia aurantia sp. nov., isolated from the gut of fungus growing-termite Macrotermes natalensis.</title>
        <authorList>
            <person name="Benndorf R."/>
            <person name="Schwitalla J."/>
            <person name="Martin K."/>
            <person name="De Beer W."/>
            <person name="Kaster A.-K."/>
            <person name="Vollmers J."/>
            <person name="Poulsen M."/>
            <person name="Beemelmanns C."/>
        </authorList>
    </citation>
    <scope>NUCLEOTIDE SEQUENCE [LARGE SCALE GENOMIC DNA]</scope>
    <source>
        <strain evidence="9 10">RB56</strain>
    </source>
</reference>
<keyword evidence="6 7" id="KW-0472">Membrane</keyword>
<comment type="subcellular location">
    <subcellularLocation>
        <location evidence="1">Cell membrane</location>
        <topology evidence="1">Multi-pass membrane protein</topology>
    </subcellularLocation>
</comment>
<dbReference type="InterPro" id="IPR003838">
    <property type="entry name" value="ABC3_permease_C"/>
</dbReference>
<evidence type="ECO:0000313" key="9">
    <source>
        <dbReference type="EMBL" id="MQY30350.1"/>
    </source>
</evidence>
<evidence type="ECO:0000256" key="6">
    <source>
        <dbReference type="ARBA" id="ARBA00023136"/>
    </source>
</evidence>
<evidence type="ECO:0000256" key="3">
    <source>
        <dbReference type="ARBA" id="ARBA00022475"/>
    </source>
</evidence>
<keyword evidence="4 7" id="KW-0812">Transmembrane</keyword>
<feature type="transmembrane region" description="Helical" evidence="7">
    <location>
        <begin position="15"/>
        <end position="40"/>
    </location>
</feature>
<keyword evidence="5 7" id="KW-1133">Transmembrane helix</keyword>